<evidence type="ECO:0000256" key="1">
    <source>
        <dbReference type="SAM" id="Phobius"/>
    </source>
</evidence>
<evidence type="ECO:0008006" key="4">
    <source>
        <dbReference type="Google" id="ProtNLM"/>
    </source>
</evidence>
<sequence length="125" mass="14411">MLLRKFLGSVLTTLLTGLFFNFYFAIMDNYDKFFAALGILLLGAAPFIFFIGLPVSILSDYLTKNLYGKQRYKKALLIHLIFGLIVGLVLSFFFEHLFIVVITLIASFLFWLVDEILRKTIKENK</sequence>
<feature type="transmembrane region" description="Helical" evidence="1">
    <location>
        <begin position="99"/>
        <end position="117"/>
    </location>
</feature>
<dbReference type="AlphaFoldDB" id="A0A317L215"/>
<keyword evidence="1" id="KW-0812">Transmembrane</keyword>
<reference evidence="2 3" key="1">
    <citation type="submission" date="2018-05" db="EMBL/GenBank/DDBJ databases">
        <title>Genomic analysis of Gracilibacillus dipsosauri DD1 reveals novel features of a salt-tolerant amylase.</title>
        <authorList>
            <person name="Deutch C.E."/>
            <person name="Yang S."/>
        </authorList>
    </citation>
    <scope>NUCLEOTIDE SEQUENCE [LARGE SCALE GENOMIC DNA]</scope>
    <source>
        <strain evidence="2 3">DD1</strain>
    </source>
</reference>
<feature type="transmembrane region" description="Helical" evidence="1">
    <location>
        <begin position="7"/>
        <end position="27"/>
    </location>
</feature>
<accession>A0A317L215</accession>
<feature type="transmembrane region" description="Helical" evidence="1">
    <location>
        <begin position="33"/>
        <end position="55"/>
    </location>
</feature>
<gene>
    <name evidence="2" type="ORF">DLJ74_02720</name>
</gene>
<keyword evidence="3" id="KW-1185">Reference proteome</keyword>
<proteinExistence type="predicted"/>
<evidence type="ECO:0000313" key="3">
    <source>
        <dbReference type="Proteomes" id="UP000245624"/>
    </source>
</evidence>
<evidence type="ECO:0000313" key="2">
    <source>
        <dbReference type="EMBL" id="PWU69862.1"/>
    </source>
</evidence>
<name>A0A317L215_9BACI</name>
<protein>
    <recommendedName>
        <fullName evidence="4">Permease</fullName>
    </recommendedName>
</protein>
<dbReference type="Proteomes" id="UP000245624">
    <property type="component" value="Unassembled WGS sequence"/>
</dbReference>
<dbReference type="EMBL" id="QGTD01000004">
    <property type="protein sequence ID" value="PWU69862.1"/>
    <property type="molecule type" value="Genomic_DNA"/>
</dbReference>
<organism evidence="2 3">
    <name type="scientific">Gracilibacillus dipsosauri</name>
    <dbReference type="NCBI Taxonomy" id="178340"/>
    <lineage>
        <taxon>Bacteria</taxon>
        <taxon>Bacillati</taxon>
        <taxon>Bacillota</taxon>
        <taxon>Bacilli</taxon>
        <taxon>Bacillales</taxon>
        <taxon>Bacillaceae</taxon>
        <taxon>Gracilibacillus</taxon>
    </lineage>
</organism>
<feature type="transmembrane region" description="Helical" evidence="1">
    <location>
        <begin position="76"/>
        <end position="93"/>
    </location>
</feature>
<keyword evidence="1" id="KW-0472">Membrane</keyword>
<keyword evidence="1" id="KW-1133">Transmembrane helix</keyword>
<comment type="caution">
    <text evidence="2">The sequence shown here is derived from an EMBL/GenBank/DDBJ whole genome shotgun (WGS) entry which is preliminary data.</text>
</comment>